<dbReference type="GO" id="GO:0005737">
    <property type="term" value="C:cytoplasm"/>
    <property type="evidence" value="ECO:0007669"/>
    <property type="project" value="UniProtKB-SubCell"/>
</dbReference>
<dbReference type="GO" id="GO:0030643">
    <property type="term" value="P:intracellular phosphate ion homeostasis"/>
    <property type="evidence" value="ECO:0007669"/>
    <property type="project" value="InterPro"/>
</dbReference>
<comment type="similarity">
    <text evidence="2">Belongs to the PhoU family.</text>
</comment>
<accession>A0A485LWB1</accession>
<evidence type="ECO:0000256" key="4">
    <source>
        <dbReference type="ARBA" id="ARBA00022448"/>
    </source>
</evidence>
<feature type="domain" description="PhoU" evidence="7">
    <location>
        <begin position="15"/>
        <end position="102"/>
    </location>
</feature>
<dbReference type="AlphaFoldDB" id="A0A485LWB1"/>
<name>A0A485LWB1_9ZZZZ</name>
<dbReference type="NCBIfam" id="TIGR02135">
    <property type="entry name" value="phoU_full"/>
    <property type="match status" value="1"/>
</dbReference>
<dbReference type="Pfam" id="PF01895">
    <property type="entry name" value="PhoU"/>
    <property type="match status" value="2"/>
</dbReference>
<evidence type="ECO:0000256" key="3">
    <source>
        <dbReference type="ARBA" id="ARBA00011738"/>
    </source>
</evidence>
<comment type="subcellular location">
    <subcellularLocation>
        <location evidence="1">Cytoplasm</location>
    </subcellularLocation>
</comment>
<dbReference type="InterPro" id="IPR038078">
    <property type="entry name" value="PhoU-like_sf"/>
</dbReference>
<evidence type="ECO:0000259" key="7">
    <source>
        <dbReference type="Pfam" id="PF01895"/>
    </source>
</evidence>
<dbReference type="InterPro" id="IPR026022">
    <property type="entry name" value="PhoU_dom"/>
</dbReference>
<dbReference type="Gene3D" id="1.20.58.220">
    <property type="entry name" value="Phosphate transport system protein phou homolog 2, domain 2"/>
    <property type="match status" value="2"/>
</dbReference>
<dbReference type="PIRSF" id="PIRSF003107">
    <property type="entry name" value="PhoU"/>
    <property type="match status" value="1"/>
</dbReference>
<sequence length="219" mass="24454">MLEEAKINRLKKELLEYATLVEGMIEKAVRGLLESDAGTLNSVINEDEPRANDFELMLDEMCIAAIAQHQPAGKPLRTIMMISNINSTLERIGDHAVTICESSLFLIEQPAVKPLIDIPRMAEVVKGMIEDSITSFVNEDADLAKSVCERDSIVDGLRDQIARELITFMSSDPSTIERSLHLMKISSNLERVADLCTNICEDVIYMVKGKVIKHHKDTL</sequence>
<dbReference type="FunFam" id="1.20.58.220:FF:000004">
    <property type="entry name" value="Phosphate-specific transport system accessory protein PhoU"/>
    <property type="match status" value="1"/>
</dbReference>
<protein>
    <submittedName>
        <fullName evidence="8">Phosphate-specific transport system accessory protein PhoU</fullName>
    </submittedName>
</protein>
<proteinExistence type="inferred from homology"/>
<dbReference type="PANTHER" id="PTHR42930:SF3">
    <property type="entry name" value="PHOSPHATE-SPECIFIC TRANSPORT SYSTEM ACCESSORY PROTEIN PHOU"/>
    <property type="match status" value="1"/>
</dbReference>
<comment type="subunit">
    <text evidence="3">Homodimer.</text>
</comment>
<dbReference type="GO" id="GO:0045936">
    <property type="term" value="P:negative regulation of phosphate metabolic process"/>
    <property type="evidence" value="ECO:0007669"/>
    <property type="project" value="InterPro"/>
</dbReference>
<reference evidence="8" key="1">
    <citation type="submission" date="2019-03" db="EMBL/GenBank/DDBJ databases">
        <authorList>
            <person name="Hao L."/>
        </authorList>
    </citation>
    <scope>NUCLEOTIDE SEQUENCE</scope>
</reference>
<evidence type="ECO:0000256" key="6">
    <source>
        <dbReference type="ARBA" id="ARBA00022592"/>
    </source>
</evidence>
<gene>
    <name evidence="8" type="primary">phoU</name>
    <name evidence="8" type="ORF">SCFA_1020016</name>
</gene>
<evidence type="ECO:0000313" key="8">
    <source>
        <dbReference type="EMBL" id="VFU11308.1"/>
    </source>
</evidence>
<organism evidence="8">
    <name type="scientific">anaerobic digester metagenome</name>
    <dbReference type="NCBI Taxonomy" id="1263854"/>
    <lineage>
        <taxon>unclassified sequences</taxon>
        <taxon>metagenomes</taxon>
        <taxon>ecological metagenomes</taxon>
    </lineage>
</organism>
<dbReference type="InterPro" id="IPR028366">
    <property type="entry name" value="PhoU"/>
</dbReference>
<evidence type="ECO:0000256" key="1">
    <source>
        <dbReference type="ARBA" id="ARBA00004496"/>
    </source>
</evidence>
<feature type="domain" description="PhoU" evidence="7">
    <location>
        <begin position="118"/>
        <end position="203"/>
    </location>
</feature>
<dbReference type="SUPFAM" id="SSF109755">
    <property type="entry name" value="PhoU-like"/>
    <property type="match status" value="1"/>
</dbReference>
<keyword evidence="4" id="KW-0813">Transport</keyword>
<dbReference type="EMBL" id="CAADRM010000005">
    <property type="protein sequence ID" value="VFU11308.1"/>
    <property type="molecule type" value="Genomic_DNA"/>
</dbReference>
<keyword evidence="5" id="KW-0963">Cytoplasm</keyword>
<dbReference type="PANTHER" id="PTHR42930">
    <property type="entry name" value="PHOSPHATE-SPECIFIC TRANSPORT SYSTEM ACCESSORY PROTEIN PHOU"/>
    <property type="match status" value="1"/>
</dbReference>
<keyword evidence="6" id="KW-0592">Phosphate transport</keyword>
<evidence type="ECO:0000256" key="5">
    <source>
        <dbReference type="ARBA" id="ARBA00022490"/>
    </source>
</evidence>
<dbReference type="GO" id="GO:0006817">
    <property type="term" value="P:phosphate ion transport"/>
    <property type="evidence" value="ECO:0007669"/>
    <property type="project" value="UniProtKB-KW"/>
</dbReference>
<evidence type="ECO:0000256" key="2">
    <source>
        <dbReference type="ARBA" id="ARBA00008107"/>
    </source>
</evidence>